<evidence type="ECO:0000259" key="1">
    <source>
        <dbReference type="Pfam" id="PF13460"/>
    </source>
</evidence>
<dbReference type="SUPFAM" id="SSF51735">
    <property type="entry name" value="NAD(P)-binding Rossmann-fold domains"/>
    <property type="match status" value="1"/>
</dbReference>
<dbReference type="AlphaFoldDB" id="Q8KAU0"/>
<name>Q8KAU0_CHLTE</name>
<keyword evidence="3" id="KW-1185">Reference proteome</keyword>
<dbReference type="InterPro" id="IPR016040">
    <property type="entry name" value="NAD(P)-bd_dom"/>
</dbReference>
<evidence type="ECO:0000313" key="3">
    <source>
        <dbReference type="Proteomes" id="UP000001007"/>
    </source>
</evidence>
<sequence>MAHKSEYGKKVLVAGATGKTGSWVVKRLLHYGVPVRVFVRCEEKARRLFGEGVEVVTGKIQDAEAIRRAVSGCDAVISALGSSAMSGEASPSEVDRDGAIRLIDEAAKAGVRHFAMVSSIAVTKWFHPLNLFGGVLSMKLAAEEHLRKIFGSEGRSYTVIRPGGLRDGEPLQHRLHVEQGDHLWNGWMNRSDVAELAVLSLWVEKAANKTFEVIIETPEPQESLAGCFDKLAE</sequence>
<dbReference type="OrthoDB" id="9803892at2"/>
<dbReference type="HOGENOM" id="CLU_025711_0_2_10"/>
<protein>
    <recommendedName>
        <fullName evidence="1">NAD(P)-binding domain-containing protein</fullName>
    </recommendedName>
</protein>
<dbReference type="KEGG" id="cte:CT2065"/>
<organism evidence="2 3">
    <name type="scientific">Chlorobaculum tepidum (strain ATCC 49652 / DSM 12025 / NBRC 103806 / TLS)</name>
    <name type="common">Chlorobium tepidum</name>
    <dbReference type="NCBI Taxonomy" id="194439"/>
    <lineage>
        <taxon>Bacteria</taxon>
        <taxon>Pseudomonadati</taxon>
        <taxon>Chlorobiota</taxon>
        <taxon>Chlorobiia</taxon>
        <taxon>Chlorobiales</taxon>
        <taxon>Chlorobiaceae</taxon>
        <taxon>Chlorobaculum</taxon>
    </lineage>
</organism>
<dbReference type="EMBL" id="AE006470">
    <property type="protein sequence ID" value="AAM73282.1"/>
    <property type="molecule type" value="Genomic_DNA"/>
</dbReference>
<evidence type="ECO:0000313" key="2">
    <source>
        <dbReference type="EMBL" id="AAM73282.1"/>
    </source>
</evidence>
<dbReference type="eggNOG" id="COG0702">
    <property type="taxonomic scope" value="Bacteria"/>
</dbReference>
<dbReference type="PANTHER" id="PTHR15020:SF11">
    <property type="entry name" value="OS06G0360300 PROTEIN"/>
    <property type="match status" value="1"/>
</dbReference>
<accession>Q8KAU0</accession>
<dbReference type="STRING" id="194439.CT2065"/>
<dbReference type="RefSeq" id="WP_010933720.1">
    <property type="nucleotide sequence ID" value="NC_002932.3"/>
</dbReference>
<dbReference type="InterPro" id="IPR036291">
    <property type="entry name" value="NAD(P)-bd_dom_sf"/>
</dbReference>
<gene>
    <name evidence="2" type="ordered locus">CT2065</name>
</gene>
<dbReference type="Gene3D" id="3.40.50.720">
    <property type="entry name" value="NAD(P)-binding Rossmann-like Domain"/>
    <property type="match status" value="1"/>
</dbReference>
<proteinExistence type="predicted"/>
<feature type="domain" description="NAD(P)-binding" evidence="1">
    <location>
        <begin position="15"/>
        <end position="198"/>
    </location>
</feature>
<dbReference type="Pfam" id="PF13460">
    <property type="entry name" value="NAD_binding_10"/>
    <property type="match status" value="1"/>
</dbReference>
<dbReference type="CDD" id="cd05243">
    <property type="entry name" value="SDR_a5"/>
    <property type="match status" value="1"/>
</dbReference>
<dbReference type="PATRIC" id="fig|194439.7.peg.1871"/>
<dbReference type="Proteomes" id="UP000001007">
    <property type="component" value="Chromosome"/>
</dbReference>
<dbReference type="PANTHER" id="PTHR15020">
    <property type="entry name" value="FLAVIN REDUCTASE-RELATED"/>
    <property type="match status" value="1"/>
</dbReference>
<dbReference type="EnsemblBacteria" id="AAM73282">
    <property type="protein sequence ID" value="AAM73282"/>
    <property type="gene ID" value="CT2065"/>
</dbReference>
<reference evidence="2 3" key="1">
    <citation type="journal article" date="2002" name="Proc. Natl. Acad. Sci. U.S.A.">
        <title>The complete genome sequence of Chlorobium tepidum TLS, a photosynthetic, anaerobic, green-sulfur bacterium.</title>
        <authorList>
            <person name="Eisen J.A."/>
            <person name="Nelson K.E."/>
            <person name="Paulsen I.T."/>
            <person name="Heidelberg J.F."/>
            <person name="Wu M."/>
            <person name="Dodson R.J."/>
            <person name="Deboy R."/>
            <person name="Gwinn M.L."/>
            <person name="Nelson W.C."/>
            <person name="Haft D.H."/>
            <person name="Hickey E.K."/>
            <person name="Peterson J.D."/>
            <person name="Durkin A.S."/>
            <person name="Kolonay J.L."/>
            <person name="Yang F."/>
            <person name="Holt I."/>
            <person name="Umayam L.A."/>
            <person name="Mason T."/>
            <person name="Brenner M."/>
            <person name="Shea T.P."/>
            <person name="Parksey D."/>
            <person name="Nierman W.C."/>
            <person name="Feldblyum T.V."/>
            <person name="Hansen C.L."/>
            <person name="Craven M.B."/>
            <person name="Radune D."/>
            <person name="Vamathevan J."/>
            <person name="Khouri H."/>
            <person name="White O."/>
            <person name="Gruber T.M."/>
            <person name="Ketchum K.A."/>
            <person name="Venter J.C."/>
            <person name="Tettelin H."/>
            <person name="Bryant D.A."/>
            <person name="Fraser C.M."/>
        </authorList>
    </citation>
    <scope>NUCLEOTIDE SEQUENCE [LARGE SCALE GENOMIC DNA]</scope>
    <source>
        <strain evidence="3">ATCC 49652 / DSM 12025 / NBRC 103806 / TLS</strain>
    </source>
</reference>